<reference evidence="5" key="2">
    <citation type="submission" date="2024-10" db="UniProtKB">
        <authorList>
            <consortium name="EnsemblProtists"/>
        </authorList>
    </citation>
    <scope>IDENTIFICATION</scope>
</reference>
<dbReference type="Gene3D" id="1.10.1900.20">
    <property type="entry name" value="Ribosomal protein L20"/>
    <property type="match status" value="1"/>
</dbReference>
<protein>
    <recommendedName>
        <fullName evidence="7">50S ribosomal protein L20</fullName>
    </recommendedName>
</protein>
<evidence type="ECO:0000256" key="2">
    <source>
        <dbReference type="ARBA" id="ARBA00022980"/>
    </source>
</evidence>
<dbReference type="GO" id="GO:1990904">
    <property type="term" value="C:ribonucleoprotein complex"/>
    <property type="evidence" value="ECO:0007669"/>
    <property type="project" value="UniProtKB-KW"/>
</dbReference>
<evidence type="ECO:0008006" key="7">
    <source>
        <dbReference type="Google" id="ProtNLM"/>
    </source>
</evidence>
<evidence type="ECO:0000256" key="1">
    <source>
        <dbReference type="ARBA" id="ARBA00007698"/>
    </source>
</evidence>
<accession>A0A0D3JFJ4</accession>
<evidence type="ECO:0000313" key="5">
    <source>
        <dbReference type="EnsemblProtists" id="EOD22279"/>
    </source>
</evidence>
<dbReference type="InterPro" id="IPR035566">
    <property type="entry name" value="Ribosomal_protein_bL20_C"/>
</dbReference>
<dbReference type="PRINTS" id="PR00062">
    <property type="entry name" value="RIBOSOMALL20"/>
</dbReference>
<comment type="similarity">
    <text evidence="1 4">Belongs to the bacterial ribosomal protein bL20 family.</text>
</comment>
<dbReference type="CDD" id="cd07026">
    <property type="entry name" value="Ribosomal_L20"/>
    <property type="match status" value="1"/>
</dbReference>
<dbReference type="GO" id="GO:0003735">
    <property type="term" value="F:structural constituent of ribosome"/>
    <property type="evidence" value="ECO:0007669"/>
    <property type="project" value="InterPro"/>
</dbReference>
<dbReference type="GO" id="GO:0006412">
    <property type="term" value="P:translation"/>
    <property type="evidence" value="ECO:0007669"/>
    <property type="project" value="InterPro"/>
</dbReference>
<sequence>MGRRETIFRLAKGFRGRSKNCWSLALRRVQKGLQYAYAHRRLKKREARAVQIQQINAGAREYGISYSRLIRGLYLADIGLNRKMLSVLARQEPYSFRAIVEEAKKGLRVSVLGVEQVDAGSGAQRGADS</sequence>
<name>A0A0D3JFJ4_EMIH1</name>
<evidence type="ECO:0000313" key="6">
    <source>
        <dbReference type="Proteomes" id="UP000013827"/>
    </source>
</evidence>
<dbReference type="SUPFAM" id="SSF74731">
    <property type="entry name" value="Ribosomal protein L20"/>
    <property type="match status" value="1"/>
</dbReference>
<dbReference type="PANTHER" id="PTHR10986">
    <property type="entry name" value="39S RIBOSOMAL PROTEIN L20"/>
    <property type="match status" value="1"/>
</dbReference>
<dbReference type="InterPro" id="IPR005813">
    <property type="entry name" value="Ribosomal_bL20"/>
</dbReference>
<dbReference type="HOGENOM" id="CLU_123265_1_0_1"/>
<dbReference type="AlphaFoldDB" id="A0A0D3JFJ4"/>
<dbReference type="OMA" id="GRRKNVW"/>
<dbReference type="FunFam" id="1.10.1900.20:FF:000001">
    <property type="entry name" value="50S ribosomal protein L20"/>
    <property type="match status" value="1"/>
</dbReference>
<dbReference type="STRING" id="2903.R1EN15"/>
<dbReference type="NCBIfam" id="TIGR01032">
    <property type="entry name" value="rplT_bact"/>
    <property type="match status" value="1"/>
</dbReference>
<keyword evidence="2 4" id="KW-0689">Ribosomal protein</keyword>
<reference evidence="6" key="1">
    <citation type="journal article" date="2013" name="Nature">
        <title>Pan genome of the phytoplankton Emiliania underpins its global distribution.</title>
        <authorList>
            <person name="Read B.A."/>
            <person name="Kegel J."/>
            <person name="Klute M.J."/>
            <person name="Kuo A."/>
            <person name="Lefebvre S.C."/>
            <person name="Maumus F."/>
            <person name="Mayer C."/>
            <person name="Miller J."/>
            <person name="Monier A."/>
            <person name="Salamov A."/>
            <person name="Young J."/>
            <person name="Aguilar M."/>
            <person name="Claverie J.M."/>
            <person name="Frickenhaus S."/>
            <person name="Gonzalez K."/>
            <person name="Herman E.K."/>
            <person name="Lin Y.C."/>
            <person name="Napier J."/>
            <person name="Ogata H."/>
            <person name="Sarno A.F."/>
            <person name="Shmutz J."/>
            <person name="Schroeder D."/>
            <person name="de Vargas C."/>
            <person name="Verret F."/>
            <person name="von Dassow P."/>
            <person name="Valentin K."/>
            <person name="Van de Peer Y."/>
            <person name="Wheeler G."/>
            <person name="Dacks J.B."/>
            <person name="Delwiche C.F."/>
            <person name="Dyhrman S.T."/>
            <person name="Glockner G."/>
            <person name="John U."/>
            <person name="Richards T."/>
            <person name="Worden A.Z."/>
            <person name="Zhang X."/>
            <person name="Grigoriev I.V."/>
            <person name="Allen A.E."/>
            <person name="Bidle K."/>
            <person name="Borodovsky M."/>
            <person name="Bowler C."/>
            <person name="Brownlee C."/>
            <person name="Cock J.M."/>
            <person name="Elias M."/>
            <person name="Gladyshev V.N."/>
            <person name="Groth M."/>
            <person name="Guda C."/>
            <person name="Hadaegh A."/>
            <person name="Iglesias-Rodriguez M.D."/>
            <person name="Jenkins J."/>
            <person name="Jones B.M."/>
            <person name="Lawson T."/>
            <person name="Leese F."/>
            <person name="Lindquist E."/>
            <person name="Lobanov A."/>
            <person name="Lomsadze A."/>
            <person name="Malik S.B."/>
            <person name="Marsh M.E."/>
            <person name="Mackinder L."/>
            <person name="Mock T."/>
            <person name="Mueller-Roeber B."/>
            <person name="Pagarete A."/>
            <person name="Parker M."/>
            <person name="Probert I."/>
            <person name="Quesneville H."/>
            <person name="Raines C."/>
            <person name="Rensing S.A."/>
            <person name="Riano-Pachon D.M."/>
            <person name="Richier S."/>
            <person name="Rokitta S."/>
            <person name="Shiraiwa Y."/>
            <person name="Soanes D.M."/>
            <person name="van der Giezen M."/>
            <person name="Wahlund T.M."/>
            <person name="Williams B."/>
            <person name="Wilson W."/>
            <person name="Wolfe G."/>
            <person name="Wurch L.L."/>
        </authorList>
    </citation>
    <scope>NUCLEOTIDE SEQUENCE</scope>
</reference>
<keyword evidence="6" id="KW-1185">Reference proteome</keyword>
<dbReference type="Pfam" id="PF00453">
    <property type="entry name" value="Ribosomal_L20"/>
    <property type="match status" value="1"/>
</dbReference>
<evidence type="ECO:0000256" key="3">
    <source>
        <dbReference type="ARBA" id="ARBA00023274"/>
    </source>
</evidence>
<proteinExistence type="inferred from homology"/>
<dbReference type="GO" id="GO:0005840">
    <property type="term" value="C:ribosome"/>
    <property type="evidence" value="ECO:0007669"/>
    <property type="project" value="UniProtKB-KW"/>
</dbReference>
<dbReference type="Proteomes" id="UP000013827">
    <property type="component" value="Unassembled WGS sequence"/>
</dbReference>
<keyword evidence="3 4" id="KW-0687">Ribonucleoprotein</keyword>
<dbReference type="eggNOG" id="KOG4707">
    <property type="taxonomic scope" value="Eukaryota"/>
</dbReference>
<dbReference type="EnsemblProtists" id="EOD22279">
    <property type="protein sequence ID" value="EOD22279"/>
    <property type="gene ID" value="EMIHUDRAFT_354743"/>
</dbReference>
<dbReference type="GeneID" id="17267826"/>
<organism evidence="5 6">
    <name type="scientific">Emiliania huxleyi (strain CCMP1516)</name>
    <dbReference type="NCBI Taxonomy" id="280463"/>
    <lineage>
        <taxon>Eukaryota</taxon>
        <taxon>Haptista</taxon>
        <taxon>Haptophyta</taxon>
        <taxon>Prymnesiophyceae</taxon>
        <taxon>Isochrysidales</taxon>
        <taxon>Noelaerhabdaceae</taxon>
        <taxon>Emiliania</taxon>
    </lineage>
</organism>
<dbReference type="PaxDb" id="2903-EOD22279"/>
<dbReference type="KEGG" id="ehx:EMIHUDRAFT_354743"/>
<dbReference type="RefSeq" id="XP_005774708.1">
    <property type="nucleotide sequence ID" value="XM_005774651.1"/>
</dbReference>
<dbReference type="GO" id="GO:0019843">
    <property type="term" value="F:rRNA binding"/>
    <property type="evidence" value="ECO:0007669"/>
    <property type="project" value="InterPro"/>
</dbReference>
<evidence type="ECO:0000256" key="4">
    <source>
        <dbReference type="RuleBase" id="RU000561"/>
    </source>
</evidence>
<dbReference type="Gene3D" id="6.10.160.10">
    <property type="match status" value="1"/>
</dbReference>